<name>A0ABR2J2Q9_9EUKA</name>
<dbReference type="EMBL" id="JAPFFF010000013">
    <property type="protein sequence ID" value="KAK8871841.1"/>
    <property type="molecule type" value="Genomic_DNA"/>
</dbReference>
<evidence type="ECO:0000313" key="3">
    <source>
        <dbReference type="Proteomes" id="UP001470230"/>
    </source>
</evidence>
<dbReference type="Gene3D" id="2.60.120.260">
    <property type="entry name" value="Galactose-binding domain-like"/>
    <property type="match status" value="1"/>
</dbReference>
<accession>A0ABR2J2Q9</accession>
<dbReference type="SUPFAM" id="SSF49785">
    <property type="entry name" value="Galactose-binding domain-like"/>
    <property type="match status" value="1"/>
</dbReference>
<dbReference type="InterPro" id="IPR008979">
    <property type="entry name" value="Galactose-bd-like_sf"/>
</dbReference>
<gene>
    <name evidence="2" type="ORF">M9Y10_007584</name>
</gene>
<evidence type="ECO:0000259" key="1">
    <source>
        <dbReference type="PROSITE" id="PS50022"/>
    </source>
</evidence>
<dbReference type="PANTHER" id="PTHR47457">
    <property type="entry name" value="OS05G0345500 PROTEIN"/>
    <property type="match status" value="1"/>
</dbReference>
<dbReference type="PROSITE" id="PS50022">
    <property type="entry name" value="FA58C_3"/>
    <property type="match status" value="1"/>
</dbReference>
<organism evidence="2 3">
    <name type="scientific">Tritrichomonas musculus</name>
    <dbReference type="NCBI Taxonomy" id="1915356"/>
    <lineage>
        <taxon>Eukaryota</taxon>
        <taxon>Metamonada</taxon>
        <taxon>Parabasalia</taxon>
        <taxon>Tritrichomonadida</taxon>
        <taxon>Tritrichomonadidae</taxon>
        <taxon>Tritrichomonas</taxon>
    </lineage>
</organism>
<sequence length="499" mass="57590">MSKKSFSISASGLKNIVFPSSDDTPISILHSSNLDEIKLHDDDFLFLLGQYAIKMHRFLAEFISPRVSSLHYSDPTNNILRLDEITKRINFNTEIDNEILEKLISITIGESVDIDFNESQKLRIISLLLWNQEILDKVNEIFPILAEETNIDDCIQKLLYMQYFQNFNNLNSSPFRFSYDNDQLVKFISSHFYSIDPQKLQVLPLPILYSILNSDELKLRSEDSLLDFIDQLFQSIEKVDYSEKVLFYELVEFSSLSEGKFNEFLEKIEEEEMTIQLWNKLKKCFFTNRDVVAKAKTEEERKLLNRNRYAVIDRHKCTTVEYDSNANNRFNGIIAKLGNGNPASVLDSGTINITSSQAYSSSEPSYQSKNVVNFSDTYGCFYSSNTANSWLTVDFKDRKVKPSFYSIRSNSWGGAGHHHPQSWRLDGSNDGESWTPLDARTNDKSLDGKGYSNTFEVREGKSLNEYFQYLRIQQIGTNTAGNNWFIFSALEFFGTIREQ</sequence>
<keyword evidence="3" id="KW-1185">Reference proteome</keyword>
<evidence type="ECO:0000313" key="2">
    <source>
        <dbReference type="EMBL" id="KAK8871841.1"/>
    </source>
</evidence>
<dbReference type="Proteomes" id="UP001470230">
    <property type="component" value="Unassembled WGS sequence"/>
</dbReference>
<proteinExistence type="predicted"/>
<dbReference type="InterPro" id="IPR000421">
    <property type="entry name" value="FA58C"/>
</dbReference>
<feature type="domain" description="F5/8 type C" evidence="1">
    <location>
        <begin position="334"/>
        <end position="495"/>
    </location>
</feature>
<reference evidence="2 3" key="1">
    <citation type="submission" date="2024-04" db="EMBL/GenBank/DDBJ databases">
        <title>Tritrichomonas musculus Genome.</title>
        <authorList>
            <person name="Alves-Ferreira E."/>
            <person name="Grigg M."/>
            <person name="Lorenzi H."/>
            <person name="Galac M."/>
        </authorList>
    </citation>
    <scope>NUCLEOTIDE SEQUENCE [LARGE SCALE GENOMIC DNA]</scope>
    <source>
        <strain evidence="2 3">EAF2021</strain>
    </source>
</reference>
<comment type="caution">
    <text evidence="2">The sequence shown here is derived from an EMBL/GenBank/DDBJ whole genome shotgun (WGS) entry which is preliminary data.</text>
</comment>
<dbReference type="PANTHER" id="PTHR47457:SF1">
    <property type="entry name" value="BTB DOMAIN-CONTAINING PROTEIN-RELATED"/>
    <property type="match status" value="1"/>
</dbReference>
<protein>
    <recommendedName>
        <fullName evidence="1">F5/8 type C domain-containing protein</fullName>
    </recommendedName>
</protein>